<evidence type="ECO:0000313" key="8">
    <source>
        <dbReference type="EMBL" id="EJX06984.1"/>
    </source>
</evidence>
<evidence type="ECO:0000256" key="2">
    <source>
        <dbReference type="ARBA" id="ARBA00022448"/>
    </source>
</evidence>
<feature type="transmembrane region" description="Helical" evidence="7">
    <location>
        <begin position="29"/>
        <end position="49"/>
    </location>
</feature>
<evidence type="ECO:0000256" key="4">
    <source>
        <dbReference type="ARBA" id="ARBA00022692"/>
    </source>
</evidence>
<dbReference type="InterPro" id="IPR000060">
    <property type="entry name" value="BCCT_transptr"/>
</dbReference>
<dbReference type="Pfam" id="PF02028">
    <property type="entry name" value="BCCT"/>
    <property type="match status" value="1"/>
</dbReference>
<evidence type="ECO:0000256" key="5">
    <source>
        <dbReference type="ARBA" id="ARBA00022989"/>
    </source>
</evidence>
<organism evidence="8">
    <name type="scientific">gut metagenome</name>
    <dbReference type="NCBI Taxonomy" id="749906"/>
    <lineage>
        <taxon>unclassified sequences</taxon>
        <taxon>metagenomes</taxon>
        <taxon>organismal metagenomes</taxon>
    </lineage>
</organism>
<keyword evidence="6 7" id="KW-0472">Membrane</keyword>
<dbReference type="EMBL" id="AMCI01001001">
    <property type="protein sequence ID" value="EJX06984.1"/>
    <property type="molecule type" value="Genomic_DNA"/>
</dbReference>
<protein>
    <submittedName>
        <fullName evidence="8">L-carnitine/gamma-butyrobetaine antiporter</fullName>
    </submittedName>
</protein>
<feature type="transmembrane region" description="Helical" evidence="7">
    <location>
        <begin position="69"/>
        <end position="94"/>
    </location>
</feature>
<gene>
    <name evidence="8" type="ORF">EVA_04905</name>
</gene>
<accession>J9GIK6</accession>
<dbReference type="PANTHER" id="PTHR30047:SF11">
    <property type="entry name" value="L-CARNITINE_GAMMA-BUTYROBETAINE ANTIPORTER"/>
    <property type="match status" value="1"/>
</dbReference>
<sequence>MALIAAVMQDLEAANAVISAAFNYVTNTFGWVFEWYIVVTLILWLWLIFGPWANRKLGEEAPEFSTPSWIFLLFASSTSAAVLFWGAIEVYYYATQPPFGYAPMSPEAIETSLAYAMFHWGPVSWSTFGFFTVAFGYFLYVKKIDVVRPSGTVEAVIGKK</sequence>
<evidence type="ECO:0000256" key="6">
    <source>
        <dbReference type="ARBA" id="ARBA00023136"/>
    </source>
</evidence>
<dbReference type="AlphaFoldDB" id="J9GIK6"/>
<keyword evidence="3" id="KW-1003">Cell membrane</keyword>
<comment type="subcellular location">
    <subcellularLocation>
        <location evidence="1">Cell membrane</location>
        <topology evidence="1">Multi-pass membrane protein</topology>
    </subcellularLocation>
</comment>
<dbReference type="GO" id="GO:0022857">
    <property type="term" value="F:transmembrane transporter activity"/>
    <property type="evidence" value="ECO:0007669"/>
    <property type="project" value="InterPro"/>
</dbReference>
<feature type="non-terminal residue" evidence="8">
    <location>
        <position position="160"/>
    </location>
</feature>
<evidence type="ECO:0000256" key="7">
    <source>
        <dbReference type="SAM" id="Phobius"/>
    </source>
</evidence>
<dbReference type="PANTHER" id="PTHR30047">
    <property type="entry name" value="HIGH-AFFINITY CHOLINE TRANSPORT PROTEIN-RELATED"/>
    <property type="match status" value="1"/>
</dbReference>
<dbReference type="GO" id="GO:0005886">
    <property type="term" value="C:plasma membrane"/>
    <property type="evidence" value="ECO:0007669"/>
    <property type="project" value="UniProtKB-SubCell"/>
</dbReference>
<proteinExistence type="predicted"/>
<feature type="transmembrane region" description="Helical" evidence="7">
    <location>
        <begin position="114"/>
        <end position="140"/>
    </location>
</feature>
<keyword evidence="2" id="KW-0813">Transport</keyword>
<keyword evidence="4 7" id="KW-0812">Transmembrane</keyword>
<evidence type="ECO:0000256" key="1">
    <source>
        <dbReference type="ARBA" id="ARBA00004651"/>
    </source>
</evidence>
<keyword evidence="5 7" id="KW-1133">Transmembrane helix</keyword>
<comment type="caution">
    <text evidence="8">The sequence shown here is derived from an EMBL/GenBank/DDBJ whole genome shotgun (WGS) entry which is preliminary data.</text>
</comment>
<evidence type="ECO:0000256" key="3">
    <source>
        <dbReference type="ARBA" id="ARBA00022475"/>
    </source>
</evidence>
<name>J9GIK6_9ZZZZ</name>
<reference evidence="8" key="1">
    <citation type="journal article" date="2012" name="PLoS ONE">
        <title>Gene sets for utilization of primary and secondary nutrition supplies in the distal gut of endangered iberian lynx.</title>
        <authorList>
            <person name="Alcaide M."/>
            <person name="Messina E."/>
            <person name="Richter M."/>
            <person name="Bargiela R."/>
            <person name="Peplies J."/>
            <person name="Huws S.A."/>
            <person name="Newbold C.J."/>
            <person name="Golyshin P.N."/>
            <person name="Simon M.A."/>
            <person name="Lopez G."/>
            <person name="Yakimov M.M."/>
            <person name="Ferrer M."/>
        </authorList>
    </citation>
    <scope>NUCLEOTIDE SEQUENCE</scope>
</reference>